<name>A0ABS8SZC7_DATST</name>
<proteinExistence type="predicted"/>
<organism evidence="1 2">
    <name type="scientific">Datura stramonium</name>
    <name type="common">Jimsonweed</name>
    <name type="synonym">Common thornapple</name>
    <dbReference type="NCBI Taxonomy" id="4076"/>
    <lineage>
        <taxon>Eukaryota</taxon>
        <taxon>Viridiplantae</taxon>
        <taxon>Streptophyta</taxon>
        <taxon>Embryophyta</taxon>
        <taxon>Tracheophyta</taxon>
        <taxon>Spermatophyta</taxon>
        <taxon>Magnoliopsida</taxon>
        <taxon>eudicotyledons</taxon>
        <taxon>Gunneridae</taxon>
        <taxon>Pentapetalae</taxon>
        <taxon>asterids</taxon>
        <taxon>lamiids</taxon>
        <taxon>Solanales</taxon>
        <taxon>Solanaceae</taxon>
        <taxon>Solanoideae</taxon>
        <taxon>Datureae</taxon>
        <taxon>Datura</taxon>
    </lineage>
</organism>
<evidence type="ECO:0000313" key="2">
    <source>
        <dbReference type="Proteomes" id="UP000823775"/>
    </source>
</evidence>
<gene>
    <name evidence="1" type="ORF">HAX54_052724</name>
</gene>
<evidence type="ECO:0000313" key="1">
    <source>
        <dbReference type="EMBL" id="MCD7464427.1"/>
    </source>
</evidence>
<dbReference type="Proteomes" id="UP000823775">
    <property type="component" value="Unassembled WGS sequence"/>
</dbReference>
<protein>
    <recommendedName>
        <fullName evidence="3">Protein kinase domain-containing protein</fullName>
    </recommendedName>
</protein>
<evidence type="ECO:0008006" key="3">
    <source>
        <dbReference type="Google" id="ProtNLM"/>
    </source>
</evidence>
<dbReference type="EMBL" id="JACEIK010000964">
    <property type="protein sequence ID" value="MCD7464427.1"/>
    <property type="molecule type" value="Genomic_DNA"/>
</dbReference>
<reference evidence="1 2" key="1">
    <citation type="journal article" date="2021" name="BMC Genomics">
        <title>Datura genome reveals duplications of psychoactive alkaloid biosynthetic genes and high mutation rate following tissue culture.</title>
        <authorList>
            <person name="Rajewski A."/>
            <person name="Carter-House D."/>
            <person name="Stajich J."/>
            <person name="Litt A."/>
        </authorList>
    </citation>
    <scope>NUCLEOTIDE SEQUENCE [LARGE SCALE GENOMIC DNA]</scope>
    <source>
        <strain evidence="1">AR-01</strain>
    </source>
</reference>
<sequence length="92" mass="10018">VACCDFLKFSHQHLDFLNSVQTVHGGSYDSSSPAWARVSPRTVILVDFGIALFCVFDPPIGKSVSYRDSVVADSKHVTEVCPDGLTNVTVME</sequence>
<feature type="non-terminal residue" evidence="1">
    <location>
        <position position="1"/>
    </location>
</feature>
<keyword evidence="2" id="KW-1185">Reference proteome</keyword>
<comment type="caution">
    <text evidence="1">The sequence shown here is derived from an EMBL/GenBank/DDBJ whole genome shotgun (WGS) entry which is preliminary data.</text>
</comment>
<accession>A0ABS8SZC7</accession>